<keyword evidence="3" id="KW-1185">Reference proteome</keyword>
<dbReference type="InterPro" id="IPR051043">
    <property type="entry name" value="Sulfatase_Mod_Factor_Kinase"/>
</dbReference>
<dbReference type="PANTHER" id="PTHR23150:SF19">
    <property type="entry name" value="FORMYLGLYCINE-GENERATING ENZYME"/>
    <property type="match status" value="1"/>
</dbReference>
<dbReference type="EMBL" id="PVWJ01000049">
    <property type="protein sequence ID" value="PSB02782.1"/>
    <property type="molecule type" value="Genomic_DNA"/>
</dbReference>
<dbReference type="Gene3D" id="3.90.1580.10">
    <property type="entry name" value="paralog of FGE (formylglycine-generating enzyme)"/>
    <property type="match status" value="1"/>
</dbReference>
<organism evidence="2 3">
    <name type="scientific">Merismopedia glauca CCAP 1448/3</name>
    <dbReference type="NCBI Taxonomy" id="1296344"/>
    <lineage>
        <taxon>Bacteria</taxon>
        <taxon>Bacillati</taxon>
        <taxon>Cyanobacteriota</taxon>
        <taxon>Cyanophyceae</taxon>
        <taxon>Synechococcales</taxon>
        <taxon>Merismopediaceae</taxon>
        <taxon>Merismopedia</taxon>
    </lineage>
</organism>
<sequence>MKITLRSESCAAQYYQEDLDSSTTLDMILIPGGNFMMGSPDHEPERYDDESPQHNVKVPTFFMGKTPVTQKQWRAVAALPEIKHHLDPNPSEFSGDDRPVEQVSWHEAVEFCARLAKKSRRPYRLPNEAEWEYACRAMTSPPTQGNYPPFHFGAIITPDLVNYNWTESYQNSPTKSERSSGTTLVGTYPPNAFGLYDMHGQVWEWCEDDWHSNYEGAPTDGSAWVNKSRSETDRRVVRGGSWINDPRYCRSADRFNYLAGARYYDVGFRVSCSAPRTL</sequence>
<reference evidence="2 3" key="1">
    <citation type="submission" date="2018-02" db="EMBL/GenBank/DDBJ databases">
        <authorList>
            <person name="Cohen D.B."/>
            <person name="Kent A.D."/>
        </authorList>
    </citation>
    <scope>NUCLEOTIDE SEQUENCE [LARGE SCALE GENOMIC DNA]</scope>
    <source>
        <strain evidence="2 3">CCAP 1448/3</strain>
    </source>
</reference>
<dbReference type="Proteomes" id="UP000238762">
    <property type="component" value="Unassembled WGS sequence"/>
</dbReference>
<proteinExistence type="predicted"/>
<dbReference type="GO" id="GO:0120147">
    <property type="term" value="F:formylglycine-generating oxidase activity"/>
    <property type="evidence" value="ECO:0007669"/>
    <property type="project" value="TreeGrafter"/>
</dbReference>
<dbReference type="AlphaFoldDB" id="A0A2T1C3E0"/>
<comment type="caution">
    <text evidence="2">The sequence shown here is derived from an EMBL/GenBank/DDBJ whole genome shotgun (WGS) entry which is preliminary data.</text>
</comment>
<dbReference type="InterPro" id="IPR005532">
    <property type="entry name" value="SUMF_dom"/>
</dbReference>
<evidence type="ECO:0000313" key="2">
    <source>
        <dbReference type="EMBL" id="PSB02782.1"/>
    </source>
</evidence>
<evidence type="ECO:0000259" key="1">
    <source>
        <dbReference type="Pfam" id="PF03781"/>
    </source>
</evidence>
<dbReference type="PANTHER" id="PTHR23150">
    <property type="entry name" value="SULFATASE MODIFYING FACTOR 1, 2"/>
    <property type="match status" value="1"/>
</dbReference>
<dbReference type="InterPro" id="IPR042095">
    <property type="entry name" value="SUMF_sf"/>
</dbReference>
<dbReference type="RefSeq" id="WP_106288808.1">
    <property type="nucleotide sequence ID" value="NZ_CAWNTC010000039.1"/>
</dbReference>
<dbReference type="Pfam" id="PF03781">
    <property type="entry name" value="FGE-sulfatase"/>
    <property type="match status" value="1"/>
</dbReference>
<reference evidence="2 3" key="2">
    <citation type="submission" date="2018-03" db="EMBL/GenBank/DDBJ databases">
        <title>The ancient ancestry and fast evolution of plastids.</title>
        <authorList>
            <person name="Moore K.R."/>
            <person name="Magnabosco C."/>
            <person name="Momper L."/>
            <person name="Gold D.A."/>
            <person name="Bosak T."/>
            <person name="Fournier G.P."/>
        </authorList>
    </citation>
    <scope>NUCLEOTIDE SEQUENCE [LARGE SCALE GENOMIC DNA]</scope>
    <source>
        <strain evidence="2 3">CCAP 1448/3</strain>
    </source>
</reference>
<dbReference type="SUPFAM" id="SSF56436">
    <property type="entry name" value="C-type lectin-like"/>
    <property type="match status" value="1"/>
</dbReference>
<accession>A0A2T1C3E0</accession>
<protein>
    <submittedName>
        <fullName evidence="2">Formylglycine-generating enzyme family protein</fullName>
    </submittedName>
</protein>
<feature type="domain" description="Sulfatase-modifying factor enzyme-like" evidence="1">
    <location>
        <begin position="26"/>
        <end position="270"/>
    </location>
</feature>
<name>A0A2T1C3E0_9CYAN</name>
<dbReference type="InterPro" id="IPR016187">
    <property type="entry name" value="CTDL_fold"/>
</dbReference>
<evidence type="ECO:0000313" key="3">
    <source>
        <dbReference type="Proteomes" id="UP000238762"/>
    </source>
</evidence>
<gene>
    <name evidence="2" type="ORF">C7B64_11560</name>
</gene>
<dbReference type="OrthoDB" id="3981129at2"/>